<evidence type="ECO:0000313" key="1">
    <source>
        <dbReference type="EMBL" id="KAG0433522.1"/>
    </source>
</evidence>
<protein>
    <submittedName>
        <fullName evidence="1">Uncharacterized protein</fullName>
    </submittedName>
</protein>
<dbReference type="Proteomes" id="UP000805193">
    <property type="component" value="Unassembled WGS sequence"/>
</dbReference>
<sequence>MAPSTAGLVDALTSALRAAFPEARPPRPRAHFPPSSQSFPHPTDDEDDFLLQDLTAGHDPPGRYRAHVHEDDSDLSDSEPPEAAHETLPSPPRSRTPKSDVLFFPRRRDSSSPPVLIDRLPMWDTVDYAPLPATPLTPDYVPAVQSMKTYGLIRPTKRGSFLSPIQLAQWREVGRTWVGRVSATGEQDRGRKDALRSSIVPNRLCVADSCQERRTKRDDYLPWQDYFMSSAYLAAMRSKDPNTQVGCVIVNRENRIVGTGYNGMPNGISDDEMPWGKTSDSPVDTKYPFVCHAEMNALFNRNCFDVRGCTLYTTHFPCNECAKMVVQSGIGQVVYLQDKHPKDAPYVASRLLLTKAKIPFRQHVPEVKKIVIDFENLAAYKVYDKSDEGQAWDHAGTFTVSRQPRQEMLSCTDRTSPITGLASRHPLVPPRVP</sequence>
<keyword evidence="2" id="KW-1185">Reference proteome</keyword>
<accession>A0AC60QH48</accession>
<dbReference type="EMBL" id="JABSTQ010009050">
    <property type="protein sequence ID" value="KAG0433522.1"/>
    <property type="molecule type" value="Genomic_DNA"/>
</dbReference>
<proteinExistence type="predicted"/>
<gene>
    <name evidence="1" type="ORF">HPB47_019827</name>
</gene>
<organism evidence="1 2">
    <name type="scientific">Ixodes persulcatus</name>
    <name type="common">Taiga tick</name>
    <dbReference type="NCBI Taxonomy" id="34615"/>
    <lineage>
        <taxon>Eukaryota</taxon>
        <taxon>Metazoa</taxon>
        <taxon>Ecdysozoa</taxon>
        <taxon>Arthropoda</taxon>
        <taxon>Chelicerata</taxon>
        <taxon>Arachnida</taxon>
        <taxon>Acari</taxon>
        <taxon>Parasitiformes</taxon>
        <taxon>Ixodida</taxon>
        <taxon>Ixodoidea</taxon>
        <taxon>Ixodidae</taxon>
        <taxon>Ixodinae</taxon>
        <taxon>Ixodes</taxon>
    </lineage>
</organism>
<evidence type="ECO:0000313" key="2">
    <source>
        <dbReference type="Proteomes" id="UP000805193"/>
    </source>
</evidence>
<comment type="caution">
    <text evidence="1">The sequence shown here is derived from an EMBL/GenBank/DDBJ whole genome shotgun (WGS) entry which is preliminary data.</text>
</comment>
<name>A0AC60QH48_IXOPE</name>
<reference evidence="1 2" key="1">
    <citation type="journal article" date="2020" name="Cell">
        <title>Large-Scale Comparative Analyses of Tick Genomes Elucidate Their Genetic Diversity and Vector Capacities.</title>
        <authorList>
            <consortium name="Tick Genome and Microbiome Consortium (TIGMIC)"/>
            <person name="Jia N."/>
            <person name="Wang J."/>
            <person name="Shi W."/>
            <person name="Du L."/>
            <person name="Sun Y."/>
            <person name="Zhan W."/>
            <person name="Jiang J.F."/>
            <person name="Wang Q."/>
            <person name="Zhang B."/>
            <person name="Ji P."/>
            <person name="Bell-Sakyi L."/>
            <person name="Cui X.M."/>
            <person name="Yuan T.T."/>
            <person name="Jiang B.G."/>
            <person name="Yang W.F."/>
            <person name="Lam T.T."/>
            <person name="Chang Q.C."/>
            <person name="Ding S.J."/>
            <person name="Wang X.J."/>
            <person name="Zhu J.G."/>
            <person name="Ruan X.D."/>
            <person name="Zhao L."/>
            <person name="Wei J.T."/>
            <person name="Ye R.Z."/>
            <person name="Que T.C."/>
            <person name="Du C.H."/>
            <person name="Zhou Y.H."/>
            <person name="Cheng J.X."/>
            <person name="Dai P.F."/>
            <person name="Guo W.B."/>
            <person name="Han X.H."/>
            <person name="Huang E.J."/>
            <person name="Li L.F."/>
            <person name="Wei W."/>
            <person name="Gao Y.C."/>
            <person name="Liu J.Z."/>
            <person name="Shao H.Z."/>
            <person name="Wang X."/>
            <person name="Wang C.C."/>
            <person name="Yang T.C."/>
            <person name="Huo Q.B."/>
            <person name="Li W."/>
            <person name="Chen H.Y."/>
            <person name="Chen S.E."/>
            <person name="Zhou L.G."/>
            <person name="Ni X.B."/>
            <person name="Tian J.H."/>
            <person name="Sheng Y."/>
            <person name="Liu T."/>
            <person name="Pan Y.S."/>
            <person name="Xia L.Y."/>
            <person name="Li J."/>
            <person name="Zhao F."/>
            <person name="Cao W.C."/>
        </authorList>
    </citation>
    <scope>NUCLEOTIDE SEQUENCE [LARGE SCALE GENOMIC DNA]</scope>
    <source>
        <strain evidence="1">Iper-2018</strain>
    </source>
</reference>